<feature type="repeat" description="WD" evidence="7">
    <location>
        <begin position="709"/>
        <end position="750"/>
    </location>
</feature>
<dbReference type="CDD" id="cd00200">
    <property type="entry name" value="WD40"/>
    <property type="match status" value="2"/>
</dbReference>
<dbReference type="SUPFAM" id="SSF52540">
    <property type="entry name" value="P-loop containing nucleoside triphosphate hydrolases"/>
    <property type="match status" value="1"/>
</dbReference>
<comment type="similarity">
    <text evidence="4">Belongs to the WD repeat MDV1/CAF4 family.</text>
</comment>
<feature type="repeat" description="WD" evidence="7">
    <location>
        <begin position="834"/>
        <end position="866"/>
    </location>
</feature>
<feature type="repeat" description="WD" evidence="7">
    <location>
        <begin position="919"/>
        <end position="960"/>
    </location>
</feature>
<dbReference type="InterPro" id="IPR056884">
    <property type="entry name" value="NPHP3-like_N"/>
</dbReference>
<dbReference type="InterPro" id="IPR036322">
    <property type="entry name" value="WD40_repeat_dom_sf"/>
</dbReference>
<dbReference type="GO" id="GO:0005741">
    <property type="term" value="C:mitochondrial outer membrane"/>
    <property type="evidence" value="ECO:0007669"/>
    <property type="project" value="UniProtKB-SubCell"/>
</dbReference>
<dbReference type="PRINTS" id="PR00320">
    <property type="entry name" value="GPROTEINBRPT"/>
</dbReference>
<comment type="function">
    <text evidence="6">Involved in mitochondrial fission. Acts as an adapter protein required to form mitochondrial fission complexes. Formation of these complexes is required to promote constriction and fission of the mitochondrial compartment at a late step in mitochondrial division.</text>
</comment>
<reference evidence="9" key="2">
    <citation type="journal article" date="2023" name="IMA Fungus">
        <title>Comparative genomic study of the Penicillium genus elucidates a diverse pangenome and 15 lateral gene transfer events.</title>
        <authorList>
            <person name="Petersen C."/>
            <person name="Sorensen T."/>
            <person name="Nielsen M.R."/>
            <person name="Sondergaard T.E."/>
            <person name="Sorensen J.L."/>
            <person name="Fitzpatrick D.A."/>
            <person name="Frisvad J.C."/>
            <person name="Nielsen K.L."/>
        </authorList>
    </citation>
    <scope>NUCLEOTIDE SEQUENCE</scope>
    <source>
        <strain evidence="9">IBT 35673</strain>
    </source>
</reference>
<dbReference type="InterPro" id="IPR019775">
    <property type="entry name" value="WD40_repeat_CS"/>
</dbReference>
<dbReference type="Pfam" id="PF24883">
    <property type="entry name" value="NPHP3_N"/>
    <property type="match status" value="1"/>
</dbReference>
<feature type="domain" description="Nephrocystin 3-like N-terminal" evidence="8">
    <location>
        <begin position="193"/>
        <end position="357"/>
    </location>
</feature>
<reference evidence="9" key="1">
    <citation type="submission" date="2022-12" db="EMBL/GenBank/DDBJ databases">
        <authorList>
            <person name="Petersen C."/>
        </authorList>
    </citation>
    <scope>NUCLEOTIDE SEQUENCE</scope>
    <source>
        <strain evidence="9">IBT 35673</strain>
    </source>
</reference>
<dbReference type="PROSITE" id="PS00678">
    <property type="entry name" value="WD_REPEATS_1"/>
    <property type="match status" value="4"/>
</dbReference>
<feature type="repeat" description="WD" evidence="7">
    <location>
        <begin position="668"/>
        <end position="698"/>
    </location>
</feature>
<evidence type="ECO:0000256" key="4">
    <source>
        <dbReference type="ARBA" id="ARBA00038415"/>
    </source>
</evidence>
<evidence type="ECO:0000313" key="9">
    <source>
        <dbReference type="EMBL" id="KAJ5322949.1"/>
    </source>
</evidence>
<dbReference type="GO" id="GO:0005634">
    <property type="term" value="C:nucleus"/>
    <property type="evidence" value="ECO:0007669"/>
    <property type="project" value="TreeGrafter"/>
</dbReference>
<dbReference type="SUPFAM" id="SSF50978">
    <property type="entry name" value="WD40 repeat-like"/>
    <property type="match status" value="2"/>
</dbReference>
<evidence type="ECO:0000256" key="5">
    <source>
        <dbReference type="ARBA" id="ARBA00039789"/>
    </source>
</evidence>
<accession>A0A9W9Q245</accession>
<feature type="repeat" description="WD" evidence="7">
    <location>
        <begin position="1003"/>
        <end position="1044"/>
    </location>
</feature>
<gene>
    <name evidence="9" type="ORF">N7452_011238</name>
</gene>
<keyword evidence="3" id="KW-0677">Repeat</keyword>
<feature type="repeat" description="WD" evidence="7">
    <location>
        <begin position="876"/>
        <end position="908"/>
    </location>
</feature>
<evidence type="ECO:0000256" key="2">
    <source>
        <dbReference type="ARBA" id="ARBA00022574"/>
    </source>
</evidence>
<feature type="repeat" description="WD" evidence="7">
    <location>
        <begin position="961"/>
        <end position="993"/>
    </location>
</feature>
<evidence type="ECO:0000313" key="10">
    <source>
        <dbReference type="Proteomes" id="UP001147695"/>
    </source>
</evidence>
<dbReference type="Proteomes" id="UP001147695">
    <property type="component" value="Unassembled WGS sequence"/>
</dbReference>
<dbReference type="InterPro" id="IPR015943">
    <property type="entry name" value="WD40/YVTN_repeat-like_dom_sf"/>
</dbReference>
<feature type="repeat" description="WD" evidence="7">
    <location>
        <begin position="626"/>
        <end position="667"/>
    </location>
</feature>
<dbReference type="Gene3D" id="2.130.10.10">
    <property type="entry name" value="YVTN repeat-like/Quinoprotein amine dehydrogenase"/>
    <property type="match status" value="3"/>
</dbReference>
<dbReference type="InterPro" id="IPR027417">
    <property type="entry name" value="P-loop_NTPase"/>
</dbReference>
<dbReference type="PANTHER" id="PTHR22847">
    <property type="entry name" value="WD40 REPEAT PROTEIN"/>
    <property type="match status" value="1"/>
</dbReference>
<evidence type="ECO:0000256" key="7">
    <source>
        <dbReference type="PROSITE-ProRule" id="PRU00221"/>
    </source>
</evidence>
<evidence type="ECO:0000256" key="1">
    <source>
        <dbReference type="ARBA" id="ARBA00004570"/>
    </source>
</evidence>
<proteinExistence type="inferred from homology"/>
<keyword evidence="2 7" id="KW-0853">WD repeat</keyword>
<feature type="repeat" description="WD" evidence="7">
    <location>
        <begin position="751"/>
        <end position="791"/>
    </location>
</feature>
<name>A0A9W9Q245_PENBR</name>
<comment type="caution">
    <text evidence="9">The sequence shown here is derived from an EMBL/GenBank/DDBJ whole genome shotgun (WGS) entry which is preliminary data.</text>
</comment>
<dbReference type="PANTHER" id="PTHR22847:SF637">
    <property type="entry name" value="WD REPEAT DOMAIN 5B"/>
    <property type="match status" value="1"/>
</dbReference>
<dbReference type="GO" id="GO:1990234">
    <property type="term" value="C:transferase complex"/>
    <property type="evidence" value="ECO:0007669"/>
    <property type="project" value="UniProtKB-ARBA"/>
</dbReference>
<dbReference type="SMART" id="SM00320">
    <property type="entry name" value="WD40"/>
    <property type="match status" value="10"/>
</dbReference>
<protein>
    <recommendedName>
        <fullName evidence="5">Mitochondrial division protein 1</fullName>
    </recommendedName>
</protein>
<comment type="subcellular location">
    <subcellularLocation>
        <location evidence="1">Mitochondrion outer membrane</location>
        <topology evidence="1">Peripheral membrane protein</topology>
        <orientation evidence="1">Cytoplasmic side</orientation>
    </subcellularLocation>
</comment>
<dbReference type="InterPro" id="IPR001680">
    <property type="entry name" value="WD40_rpt"/>
</dbReference>
<dbReference type="InterPro" id="IPR020472">
    <property type="entry name" value="WD40_PAC1"/>
</dbReference>
<dbReference type="PROSITE" id="PS50082">
    <property type="entry name" value="WD_REPEATS_2"/>
    <property type="match status" value="10"/>
</dbReference>
<dbReference type="Pfam" id="PF00400">
    <property type="entry name" value="WD40"/>
    <property type="match status" value="10"/>
</dbReference>
<evidence type="ECO:0000256" key="3">
    <source>
        <dbReference type="ARBA" id="ARBA00022737"/>
    </source>
</evidence>
<dbReference type="Gene3D" id="3.40.50.300">
    <property type="entry name" value="P-loop containing nucleotide triphosphate hydrolases"/>
    <property type="match status" value="1"/>
</dbReference>
<organism evidence="9 10">
    <name type="scientific">Penicillium brevicompactum</name>
    <dbReference type="NCBI Taxonomy" id="5074"/>
    <lineage>
        <taxon>Eukaryota</taxon>
        <taxon>Fungi</taxon>
        <taxon>Dikarya</taxon>
        <taxon>Ascomycota</taxon>
        <taxon>Pezizomycotina</taxon>
        <taxon>Eurotiomycetes</taxon>
        <taxon>Eurotiomycetidae</taxon>
        <taxon>Eurotiales</taxon>
        <taxon>Aspergillaceae</taxon>
        <taxon>Penicillium</taxon>
    </lineage>
</organism>
<evidence type="ECO:0000256" key="6">
    <source>
        <dbReference type="ARBA" id="ARBA00043913"/>
    </source>
</evidence>
<evidence type="ECO:0000259" key="8">
    <source>
        <dbReference type="Pfam" id="PF24883"/>
    </source>
</evidence>
<dbReference type="PROSITE" id="PS50294">
    <property type="entry name" value="WD_REPEATS_REGION"/>
    <property type="match status" value="10"/>
</dbReference>
<sequence>MDGLSCAANVFAAVELTASVVKICARFITEVKNARDDIIALQRSVAGLGGILRQLKEFLENSDRSRSFVSASLIESLNDCLLDLGTLNRRIDPKNHKGIMRKFGIRAMKWPLQRPEVEKMVTNLERYKSSFILSIQVDQTGILTKLARDTESTLEHLRVGKLPMACGAEFDSYMDQHEDVCLSGTRIELLRQAAEWASSSEGTCIFWLNGMAGTGKSTISRTLARSFKEAKALGASFFFKRGEGDRANASKLFSTITRQLVVRIPQLIPEIEKTLEGEPDIAGKSLKEQFNKLILRPILSLQLSELPSSEFSNLPLVIMLDALDECARDEDIRVILRLLPTLQDSTTIKLRVFLTSRPELPIRMGISQIPSLAHQDVALHEIAEPVVQHDISLFLTQQLWAIRKDRDLSEDWPGESAIKSLVELSAPLFIFAATACRILADPMWDPEDTLTKLLAYQKTDYELDGIPRFDDMSHFDKTYLPVLDGLLEGQSQKQTKQLIHEFHEVVGAIMTLECPLSVASLARLLAIPEKQIFRTLGSLHSVLRVPTDSTQPVQKSVELCGLLHDAKRFALKTAPIANDMTLQLYSSGLLFAPKQSVLRRNFIKELPSWIQNCSGVDETWSAELQILEDHGSVHSVAISFDGGYLASGSGDETIKIWDLLTGTLHLRLEGHSGRVHSVAFSSNGYLASGSSDNTVRVWIAVTGSLHLTLKGHSDWVNSVVFSPDGQLLASSSDDETIKLWNPSTGSLQQTLQGHSARIRSVAFSSSGLLASGSDDGTVKLWDPKTGVVRRTLVAHSDWVKCVAFSANGRFLASSSYDKSVVVWDSSTGDLLQTLNGHSEWVNSVSFSPDGRTLASCSKDKTIRIWNSYTGDLQGVFDGHSGSVLSVVFSSCGQFLASGGYDKTTRLWDSAMKTKEQKPPSGHSEYVHSISFSPDGGTLASGSRDTTIRLWDTTSGAVKQILFGHTLAVRVVVFSPNGLLLASGSYDKTIRTWNPFTGILQHVLEGHSSRVRSLAFSPDSKLLASISNDETLFLWDLASGTAIKQIVIETRKKTNLTISSDDCHLSHTLELVHIQSWFKSHASSSKDSNIRVEDEQCILLQDRKAIWLPSEYRPSCSTAKGNILAMGHPSEYRPSCSTAKGNILAMGHPSGRVTFTRFNVL</sequence>
<feature type="repeat" description="WD" evidence="7">
    <location>
        <begin position="792"/>
        <end position="833"/>
    </location>
</feature>
<dbReference type="AlphaFoldDB" id="A0A9W9Q245"/>
<dbReference type="EMBL" id="JAPZBQ010000006">
    <property type="protein sequence ID" value="KAJ5322949.1"/>
    <property type="molecule type" value="Genomic_DNA"/>
</dbReference>